<proteinExistence type="inferred from homology"/>
<evidence type="ECO:0000256" key="1">
    <source>
        <dbReference type="ARBA" id="ARBA00005709"/>
    </source>
</evidence>
<accession>A0A4P6UI45</accession>
<feature type="domain" description="Flagellin C-terminal" evidence="5">
    <location>
        <begin position="417"/>
        <end position="502"/>
    </location>
</feature>
<dbReference type="Gene3D" id="6.10.280.190">
    <property type="match status" value="1"/>
</dbReference>
<dbReference type="Gene3D" id="6.10.10.10">
    <property type="entry name" value="Flagellar export chaperone, C-terminal domain"/>
    <property type="match status" value="1"/>
</dbReference>
<dbReference type="RefSeq" id="WP_131277627.1">
    <property type="nucleotide sequence ID" value="NZ_CP031395.1"/>
</dbReference>
<dbReference type="SUPFAM" id="SSF64518">
    <property type="entry name" value="Phase 1 flagellin"/>
    <property type="match status" value="1"/>
</dbReference>
<dbReference type="InterPro" id="IPR042187">
    <property type="entry name" value="Flagellin_C_sub2"/>
</dbReference>
<comment type="function">
    <text evidence="3">Flagellin is the subunit protein which polymerizes to form the filaments of bacterial flagella.</text>
</comment>
<dbReference type="GO" id="GO:0005198">
    <property type="term" value="F:structural molecule activity"/>
    <property type="evidence" value="ECO:0007669"/>
    <property type="project" value="UniProtKB-UniRule"/>
</dbReference>
<dbReference type="InterPro" id="IPR046358">
    <property type="entry name" value="Flagellin_C"/>
</dbReference>
<evidence type="ECO:0000313" key="7">
    <source>
        <dbReference type="Proteomes" id="UP000292939"/>
    </source>
</evidence>
<dbReference type="InterPro" id="IPR001029">
    <property type="entry name" value="Flagellin_N"/>
</dbReference>
<dbReference type="Pfam" id="PF00700">
    <property type="entry name" value="Flagellin_C"/>
    <property type="match status" value="1"/>
</dbReference>
<keyword evidence="6" id="KW-0966">Cell projection</keyword>
<protein>
    <recommendedName>
        <fullName evidence="3">Flagellin</fullName>
    </recommendedName>
</protein>
<comment type="subcellular location">
    <subcellularLocation>
        <location evidence="3">Secreted</location>
    </subcellularLocation>
    <subcellularLocation>
        <location evidence="3">Bacterial flagellum</location>
    </subcellularLocation>
</comment>
<evidence type="ECO:0000313" key="6">
    <source>
        <dbReference type="EMBL" id="QBK03717.1"/>
    </source>
</evidence>
<evidence type="ECO:0000256" key="3">
    <source>
        <dbReference type="RuleBase" id="RU362073"/>
    </source>
</evidence>
<dbReference type="OrthoDB" id="9796789at2"/>
<dbReference type="GO" id="GO:0005576">
    <property type="term" value="C:extracellular region"/>
    <property type="evidence" value="ECO:0007669"/>
    <property type="project" value="UniProtKB-SubCell"/>
</dbReference>
<sequence length="504" mass="51229">MAAVINTNINSLTAQRNQGISDKSLSTAIQRLSSGLRINSAKDDAAGLAISERFTSQIRGLTQAARNANDGISLAQVTEGAMGAASAILQRVRELAVQSANATNSAGDRQALNQEVIQLVAELDRIAATTEFNGQKLLDGTFGTAQFQIGANANQTIVAATANLRTGVYGNNQALNTVTAAQSVASGATFGANGMSSEAFTINAAAGSAAVNVAANETAKSVAVKVNQVTPATGVTAEARTNLLMTFQSVGAHTLTIQSDNGTPEPISFSISNPGTPDGLSNAIAAVNEKSSKTGVIASLNAAGTALVLTNITGNDIMVSDTSVINAGDVTVAKMRPDSSGALSAVSTMTLTADSAGQNAIVSGYLTFDSNKSFVLSHAAGGTVAASNAYVGADTSSTLHKVADLDVTTVDKSNDALKTVDSALAFVSGERAKLGALQSRFESTVNALQITTENLSASRSRIMDADFAAETAALSRAQILQQAGTAMVAQANQIPQGVLQLLQG</sequence>
<feature type="domain" description="Flagellin N-terminal" evidence="4">
    <location>
        <begin position="5"/>
        <end position="141"/>
    </location>
</feature>
<dbReference type="AlphaFoldDB" id="A0A4P6UI45"/>
<keyword evidence="3" id="KW-0964">Secreted</keyword>
<keyword evidence="6" id="KW-0969">Cilium</keyword>
<dbReference type="Proteomes" id="UP000292939">
    <property type="component" value="Chromosome"/>
</dbReference>
<keyword evidence="2 3" id="KW-0975">Bacterial flagellum</keyword>
<dbReference type="KEGG" id="hgr:DW355_02065"/>
<dbReference type="PRINTS" id="PR00207">
    <property type="entry name" value="FLAGELLIN"/>
</dbReference>
<dbReference type="PANTHER" id="PTHR42792">
    <property type="entry name" value="FLAGELLIN"/>
    <property type="match status" value="1"/>
</dbReference>
<name>A0A4P6UI45_9BURK</name>
<keyword evidence="6" id="KW-0282">Flagellum</keyword>
<dbReference type="PANTHER" id="PTHR42792:SF2">
    <property type="entry name" value="FLAGELLIN"/>
    <property type="match status" value="1"/>
</dbReference>
<dbReference type="Pfam" id="PF00669">
    <property type="entry name" value="Flagellin_N"/>
    <property type="match status" value="1"/>
</dbReference>
<comment type="similarity">
    <text evidence="1 3">Belongs to the bacterial flagellin family.</text>
</comment>
<reference evidence="6 7" key="1">
    <citation type="submission" date="2018-07" db="EMBL/GenBank/DDBJ databases">
        <title>Exploring interactions and the metabolic potential of the ultra-small soil bacteria Hylemonella gracilis.</title>
        <authorList>
            <person name="Tyc O."/>
            <person name="Kulkarni P."/>
            <person name="Gawehns F."/>
            <person name="Hundscheid M."/>
            <person name="Zweers H."/>
            <person name="Garbeva P."/>
        </authorList>
    </citation>
    <scope>NUCLEOTIDE SEQUENCE [LARGE SCALE GENOMIC DNA]</scope>
    <source>
        <strain evidence="6 7">NS1</strain>
    </source>
</reference>
<evidence type="ECO:0000259" key="4">
    <source>
        <dbReference type="Pfam" id="PF00669"/>
    </source>
</evidence>
<organism evidence="6 7">
    <name type="scientific">Hylemonella gracilis</name>
    <dbReference type="NCBI Taxonomy" id="80880"/>
    <lineage>
        <taxon>Bacteria</taxon>
        <taxon>Pseudomonadati</taxon>
        <taxon>Pseudomonadota</taxon>
        <taxon>Betaproteobacteria</taxon>
        <taxon>Burkholderiales</taxon>
        <taxon>Comamonadaceae</taxon>
        <taxon>Hylemonella</taxon>
    </lineage>
</organism>
<dbReference type="GO" id="GO:0009288">
    <property type="term" value="C:bacterial-type flagellum"/>
    <property type="evidence" value="ECO:0007669"/>
    <property type="project" value="UniProtKB-SubCell"/>
</dbReference>
<dbReference type="Gene3D" id="2.170.280.10">
    <property type="entry name" value="f41 fragment of flagellin, middle domain"/>
    <property type="match status" value="1"/>
</dbReference>
<evidence type="ECO:0000256" key="2">
    <source>
        <dbReference type="ARBA" id="ARBA00023143"/>
    </source>
</evidence>
<evidence type="ECO:0000259" key="5">
    <source>
        <dbReference type="Pfam" id="PF00700"/>
    </source>
</evidence>
<dbReference type="EMBL" id="CP031395">
    <property type="protein sequence ID" value="QBK03717.1"/>
    <property type="molecule type" value="Genomic_DNA"/>
</dbReference>
<dbReference type="InterPro" id="IPR001492">
    <property type="entry name" value="Flagellin"/>
</dbReference>
<dbReference type="Gene3D" id="1.20.1330.10">
    <property type="entry name" value="f41 fragment of flagellin, N-terminal domain"/>
    <property type="match status" value="1"/>
</dbReference>
<dbReference type="Gene3D" id="2.30.220.10">
    <property type="entry name" value="f41 fragment of flagellin, C-terminal domain"/>
    <property type="match status" value="1"/>
</dbReference>
<gene>
    <name evidence="6" type="ORF">DW355_02065</name>
</gene>